<keyword evidence="3" id="KW-0812">Transmembrane</keyword>
<organism evidence="6 7">
    <name type="scientific">Methylophaga nitratireducenticrescens</name>
    <dbReference type="NCBI Taxonomy" id="754476"/>
    <lineage>
        <taxon>Bacteria</taxon>
        <taxon>Pseudomonadati</taxon>
        <taxon>Pseudomonadota</taxon>
        <taxon>Gammaproteobacteria</taxon>
        <taxon>Thiotrichales</taxon>
        <taxon>Piscirickettsiaceae</taxon>
        <taxon>Methylophaga</taxon>
    </lineage>
</organism>
<accession>I1XIP2</accession>
<dbReference type="eggNOG" id="COG2244">
    <property type="taxonomic scope" value="Bacteria"/>
</dbReference>
<evidence type="ECO:0000256" key="1">
    <source>
        <dbReference type="ARBA" id="ARBA00004651"/>
    </source>
</evidence>
<gene>
    <name evidence="6" type="ordered locus">Q7A_1431</name>
</gene>
<evidence type="ECO:0000256" key="2">
    <source>
        <dbReference type="ARBA" id="ARBA00022475"/>
    </source>
</evidence>
<dbReference type="Proteomes" id="UP000009144">
    <property type="component" value="Chromosome"/>
</dbReference>
<dbReference type="InterPro" id="IPR050833">
    <property type="entry name" value="Poly_Biosynth_Transport"/>
</dbReference>
<keyword evidence="4" id="KW-1133">Transmembrane helix</keyword>
<name>I1XIP2_METNJ</name>
<keyword evidence="5" id="KW-0472">Membrane</keyword>
<dbReference type="PANTHER" id="PTHR30250:SF11">
    <property type="entry name" value="O-ANTIGEN TRANSPORTER-RELATED"/>
    <property type="match status" value="1"/>
</dbReference>
<dbReference type="KEGG" id="mej:Q7A_1431"/>
<protein>
    <submittedName>
        <fullName evidence="6">Polysaccharide biosynthesis protein</fullName>
    </submittedName>
</protein>
<dbReference type="RefSeq" id="WP_014706634.1">
    <property type="nucleotide sequence ID" value="NC_017857.3"/>
</dbReference>
<dbReference type="PANTHER" id="PTHR30250">
    <property type="entry name" value="PST FAMILY PREDICTED COLANIC ACID TRANSPORTER"/>
    <property type="match status" value="1"/>
</dbReference>
<evidence type="ECO:0000256" key="4">
    <source>
        <dbReference type="ARBA" id="ARBA00022989"/>
    </source>
</evidence>
<keyword evidence="2" id="KW-1003">Cell membrane</keyword>
<keyword evidence="7" id="KW-1185">Reference proteome</keyword>
<evidence type="ECO:0000313" key="6">
    <source>
        <dbReference type="EMBL" id="AFI84261.1"/>
    </source>
</evidence>
<dbReference type="OrthoDB" id="103403at2"/>
<dbReference type="AlphaFoldDB" id="I1XIP2"/>
<reference evidence="6 7" key="1">
    <citation type="journal article" date="2012" name="J. Bacteriol.">
        <title>Complete genome sequences of Methylophaga sp. strain JAM1 and Methylophaga sp. strain JAM7.</title>
        <authorList>
            <person name="Villeneuve C."/>
            <person name="Martineau C."/>
            <person name="Mauffrey F."/>
            <person name="Villemur R."/>
        </authorList>
    </citation>
    <scope>NUCLEOTIDE SEQUENCE [LARGE SCALE GENOMIC DNA]</scope>
    <source>
        <strain evidence="6 7">JAM1</strain>
    </source>
</reference>
<evidence type="ECO:0000256" key="3">
    <source>
        <dbReference type="ARBA" id="ARBA00022692"/>
    </source>
</evidence>
<proteinExistence type="predicted"/>
<dbReference type="PATRIC" id="fig|754476.3.peg.1415"/>
<dbReference type="STRING" id="754476.Q7A_1431"/>
<evidence type="ECO:0000313" key="7">
    <source>
        <dbReference type="Proteomes" id="UP000009144"/>
    </source>
</evidence>
<comment type="subcellular location">
    <subcellularLocation>
        <location evidence="1">Cell membrane</location>
        <topology evidence="1">Multi-pass membrane protein</topology>
    </subcellularLocation>
</comment>
<dbReference type="EMBL" id="CP003390">
    <property type="protein sequence ID" value="AFI84261.1"/>
    <property type="molecule type" value="Genomic_DNA"/>
</dbReference>
<dbReference type="GO" id="GO:0005886">
    <property type="term" value="C:plasma membrane"/>
    <property type="evidence" value="ECO:0007669"/>
    <property type="project" value="UniProtKB-SubCell"/>
</dbReference>
<reference evidence="6 7" key="2">
    <citation type="journal article" date="2013" name="Int. J. Syst. Evol. Microbiol.">
        <title>Methylophaga nitratireducenticrescens sp. nov. and Methylophaga frappieri sp. nov., isolated from the biofilm of the methanol-fed denitrification system treating the seawater at the Montreal Biodome.</title>
        <authorList>
            <person name="Villeneuve C."/>
            <person name="Martineau C."/>
            <person name="Mauffrey F."/>
            <person name="Villemur R."/>
        </authorList>
    </citation>
    <scope>NUCLEOTIDE SEQUENCE [LARGE SCALE GENOMIC DNA]</scope>
    <source>
        <strain evidence="6 7">JAM1</strain>
    </source>
</reference>
<evidence type="ECO:0000256" key="5">
    <source>
        <dbReference type="ARBA" id="ARBA00023136"/>
    </source>
</evidence>
<dbReference type="Pfam" id="PF01943">
    <property type="entry name" value="Polysacc_synt"/>
    <property type="match status" value="1"/>
</dbReference>
<dbReference type="InterPro" id="IPR002797">
    <property type="entry name" value="Polysacc_synth"/>
</dbReference>
<dbReference type="HOGENOM" id="CLU_574666_0_0_6"/>
<sequence>MSINLKKIIKNFFSVSMMRLATAMLSFVLFTILARNWGAEMLGEFSTLFTYFMFILQLPLLGLHIVLARRVATEPDTISLQFTNALAIAMPVSLGLMLLIGGIGLNLYPESMHNAFWLVGLSSLPMAFAVAAEAVLTGKENMHVIAWVNIIETVLRVVICLILVWMGYGVTALFLAFLGAKLLAVFIYWFRGGLKDEFEINFFNLTEIIAYLRQSPMFFGILILSVGIGRFDFIFLSLLASMQDVGMYSPPFKIYEMGLMVPSVLTLVLFPVFSRMFTDSQKNFEQLYQTMFQVTFIFGLPLVLILALSADWIVPLIFGSGYVAGSGVLQILAFAILFIAMDQVLTVVVLAAHRESLELKILCVSFAVYLIMLLVLIHFMSFYGAALATLLTTLFKFILRYVWLYREMSLPSVLGVLFKPLIAGGLMLGCVVLLKPISGLFIALFCSFIFYWLILFLTKAVSAKQLQSLKQLMVR</sequence>